<dbReference type="GO" id="GO:0005656">
    <property type="term" value="C:nuclear pre-replicative complex"/>
    <property type="evidence" value="ECO:0007669"/>
    <property type="project" value="TreeGrafter"/>
</dbReference>
<reference evidence="9" key="1">
    <citation type="journal article" date="2020" name="Stud. Mycol.">
        <title>101 Dothideomycetes genomes: a test case for predicting lifestyles and emergence of pathogens.</title>
        <authorList>
            <person name="Haridas S."/>
            <person name="Albert R."/>
            <person name="Binder M."/>
            <person name="Bloem J."/>
            <person name="Labutti K."/>
            <person name="Salamov A."/>
            <person name="Andreopoulos B."/>
            <person name="Baker S."/>
            <person name="Barry K."/>
            <person name="Bills G."/>
            <person name="Bluhm B."/>
            <person name="Cannon C."/>
            <person name="Castanera R."/>
            <person name="Culley D."/>
            <person name="Daum C."/>
            <person name="Ezra D."/>
            <person name="Gonzalez J."/>
            <person name="Henrissat B."/>
            <person name="Kuo A."/>
            <person name="Liang C."/>
            <person name="Lipzen A."/>
            <person name="Lutzoni F."/>
            <person name="Magnuson J."/>
            <person name="Mondo S."/>
            <person name="Nolan M."/>
            <person name="Ohm R."/>
            <person name="Pangilinan J."/>
            <person name="Park H.-J."/>
            <person name="Ramirez L."/>
            <person name="Alfaro M."/>
            <person name="Sun H."/>
            <person name="Tritt A."/>
            <person name="Yoshinaga Y."/>
            <person name="Zwiers L.-H."/>
            <person name="Turgeon B."/>
            <person name="Goodwin S."/>
            <person name="Spatafora J."/>
            <person name="Crous P."/>
            <person name="Grigoriev I."/>
        </authorList>
    </citation>
    <scope>NUCLEOTIDE SEQUENCE</scope>
    <source>
        <strain evidence="9">CBS 116435</strain>
    </source>
</reference>
<evidence type="ECO:0000313" key="9">
    <source>
        <dbReference type="EMBL" id="KAF2719939.1"/>
    </source>
</evidence>
<dbReference type="EMBL" id="MU003805">
    <property type="protein sequence ID" value="KAF2719939.1"/>
    <property type="molecule type" value="Genomic_DNA"/>
</dbReference>
<keyword evidence="3" id="KW-0235">DNA replication</keyword>
<evidence type="ECO:0000313" key="10">
    <source>
        <dbReference type="Proteomes" id="UP000799441"/>
    </source>
</evidence>
<comment type="similarity">
    <text evidence="2">Belongs to the ORC3 family.</text>
</comment>
<name>A0A9P4UMS9_9PEZI</name>
<feature type="region of interest" description="Disordered" evidence="6">
    <location>
        <begin position="140"/>
        <end position="162"/>
    </location>
</feature>
<dbReference type="GO" id="GO:0003688">
    <property type="term" value="F:DNA replication origin binding"/>
    <property type="evidence" value="ECO:0007669"/>
    <property type="project" value="TreeGrafter"/>
</dbReference>
<accession>A0A9P4UMS9</accession>
<evidence type="ECO:0000256" key="5">
    <source>
        <dbReference type="ARBA" id="ARBA00023242"/>
    </source>
</evidence>
<evidence type="ECO:0000256" key="6">
    <source>
        <dbReference type="SAM" id="MobiDB-lite"/>
    </source>
</evidence>
<protein>
    <recommendedName>
        <fullName evidence="11">Origin recognition complex subunit</fullName>
    </recommendedName>
</protein>
<evidence type="ECO:0000259" key="8">
    <source>
        <dbReference type="Pfam" id="PF18137"/>
    </source>
</evidence>
<dbReference type="GO" id="GO:0006270">
    <property type="term" value="P:DNA replication initiation"/>
    <property type="evidence" value="ECO:0007669"/>
    <property type="project" value="TreeGrafter"/>
</dbReference>
<evidence type="ECO:0000256" key="4">
    <source>
        <dbReference type="ARBA" id="ARBA00023125"/>
    </source>
</evidence>
<keyword evidence="10" id="KW-1185">Reference proteome</keyword>
<proteinExistence type="inferred from homology"/>
<dbReference type="AlphaFoldDB" id="A0A9P4UMS9"/>
<organism evidence="9 10">
    <name type="scientific">Polychaeton citri CBS 116435</name>
    <dbReference type="NCBI Taxonomy" id="1314669"/>
    <lineage>
        <taxon>Eukaryota</taxon>
        <taxon>Fungi</taxon>
        <taxon>Dikarya</taxon>
        <taxon>Ascomycota</taxon>
        <taxon>Pezizomycotina</taxon>
        <taxon>Dothideomycetes</taxon>
        <taxon>Dothideomycetidae</taxon>
        <taxon>Capnodiales</taxon>
        <taxon>Capnodiaceae</taxon>
        <taxon>Polychaeton</taxon>
    </lineage>
</organism>
<evidence type="ECO:0008006" key="11">
    <source>
        <dbReference type="Google" id="ProtNLM"/>
    </source>
</evidence>
<dbReference type="InterPro" id="IPR040855">
    <property type="entry name" value="ORC_WH_C"/>
</dbReference>
<feature type="domain" description="Origin recognition complex subunit 3 N-terminal" evidence="7">
    <location>
        <begin position="22"/>
        <end position="317"/>
    </location>
</feature>
<feature type="domain" description="Origin recognition complex subunit 3 winged helix C-terminal" evidence="8">
    <location>
        <begin position="569"/>
        <end position="684"/>
    </location>
</feature>
<sequence>MEYEKCYVYQPEDQPPAKRRKLEPPHGLQTSWQLRRQLFKDTWGVQQQRIDERLNSINSASVEEIVHYLHVLRQSPHVLPRRIPAGLIVTGPSAAAYLSVLSHLSAAVKSTGASNYIQLSSSAGSNCKALLKLINQKGTSNVTTEGDDGDEDEAPNSGPGPRLLNYDLQILHDYTRDNNIRQVIIAFEDTEAFDSGLLSELLDLLSCWNDRIPFVLLFRIATSIEIFQQRLSKLALRSLDAAVFDIAPSHDEVEEVLDVLSSRDGEGGIGPLIWLGGNLLAPTLERQQDYLQTIDAFVSAAKYAYMSAFYANALTAFLASPDEKVANLEGHAEALRNTESFKMWAQDHLDDGDFAVVRKALEDDSNLVELARKHISLGQLALLEIVQAVNLLLVLQSHLKTQTVSSIKRSALYIQAMTAKLRDSTFVRNLFLSIRRLPSDSAQGLLTSILEIQGLPRDVTEKLKHISETLDDLVASQDANSRAPLRSENDIKNSTLRTTVIAKKVELSKHKSTLSKQDAAYTALLRSLTDALETHLSSVLQNPKHFLFNEIFLYDLRSPHREVFTPRPRHAIERALASPHDYLACECCAPDGERGDLDSDEATLSGTQPATAILYQLYLESGSLINVSDLWQAFQAVLDEDNSTNDQQAGVTKALFQRSLAELKALGMVKPTRRKVDHIQKVMWKGL</sequence>
<dbReference type="Proteomes" id="UP000799441">
    <property type="component" value="Unassembled WGS sequence"/>
</dbReference>
<dbReference type="CDD" id="cd20704">
    <property type="entry name" value="Orc3"/>
    <property type="match status" value="2"/>
</dbReference>
<gene>
    <name evidence="9" type="ORF">K431DRAFT_286249</name>
</gene>
<keyword evidence="4" id="KW-0238">DNA-binding</keyword>
<feature type="compositionally biased region" description="Acidic residues" evidence="6">
    <location>
        <begin position="145"/>
        <end position="154"/>
    </location>
</feature>
<evidence type="ECO:0000256" key="3">
    <source>
        <dbReference type="ARBA" id="ARBA00022705"/>
    </source>
</evidence>
<dbReference type="PANTHER" id="PTHR12748:SF0">
    <property type="entry name" value="ORIGIN RECOGNITION COMPLEX SUBUNIT 3"/>
    <property type="match status" value="1"/>
</dbReference>
<dbReference type="InterPro" id="IPR045667">
    <property type="entry name" value="ORC3_N"/>
</dbReference>
<evidence type="ECO:0000256" key="1">
    <source>
        <dbReference type="ARBA" id="ARBA00004123"/>
    </source>
</evidence>
<dbReference type="GO" id="GO:0005664">
    <property type="term" value="C:nuclear origin of replication recognition complex"/>
    <property type="evidence" value="ECO:0007669"/>
    <property type="project" value="InterPro"/>
</dbReference>
<comment type="subcellular location">
    <subcellularLocation>
        <location evidence="1">Nucleus</location>
    </subcellularLocation>
</comment>
<evidence type="ECO:0000259" key="7">
    <source>
        <dbReference type="Pfam" id="PF07034"/>
    </source>
</evidence>
<comment type="caution">
    <text evidence="9">The sequence shown here is derived from an EMBL/GenBank/DDBJ whole genome shotgun (WGS) entry which is preliminary data.</text>
</comment>
<dbReference type="OrthoDB" id="10265211at2759"/>
<keyword evidence="5" id="KW-0539">Nucleus</keyword>
<evidence type="ECO:0000256" key="2">
    <source>
        <dbReference type="ARBA" id="ARBA00010977"/>
    </source>
</evidence>
<dbReference type="InterPro" id="IPR020795">
    <property type="entry name" value="ORC3"/>
</dbReference>
<dbReference type="PANTHER" id="PTHR12748">
    <property type="entry name" value="ORIGIN RECOGNITION COMPLEX SUBUNIT 3"/>
    <property type="match status" value="1"/>
</dbReference>
<dbReference type="Pfam" id="PF07034">
    <property type="entry name" value="ORC3_N"/>
    <property type="match status" value="1"/>
</dbReference>
<dbReference type="Pfam" id="PF18137">
    <property type="entry name" value="WHD_ORC"/>
    <property type="match status" value="1"/>
</dbReference>
<dbReference type="GO" id="GO:0031261">
    <property type="term" value="C:DNA replication preinitiation complex"/>
    <property type="evidence" value="ECO:0007669"/>
    <property type="project" value="TreeGrafter"/>
</dbReference>